<evidence type="ECO:0000313" key="3">
    <source>
        <dbReference type="EMBL" id="CYV46425.1"/>
    </source>
</evidence>
<dbReference type="InterPro" id="IPR016047">
    <property type="entry name" value="M23ase_b-sheet_dom"/>
</dbReference>
<dbReference type="Gene3D" id="2.70.70.10">
    <property type="entry name" value="Glucose Permease (Domain IIA)"/>
    <property type="match status" value="1"/>
</dbReference>
<proteinExistence type="predicted"/>
<dbReference type="SUPFAM" id="SSF51261">
    <property type="entry name" value="Duplicated hybrid motif"/>
    <property type="match status" value="1"/>
</dbReference>
<protein>
    <submittedName>
        <fullName evidence="3">Putative peptidase</fullName>
    </submittedName>
</protein>
<dbReference type="PANTHER" id="PTHR21666">
    <property type="entry name" value="PEPTIDASE-RELATED"/>
    <property type="match status" value="1"/>
</dbReference>
<dbReference type="Pfam" id="PF01551">
    <property type="entry name" value="Peptidase_M23"/>
    <property type="match status" value="1"/>
</dbReference>
<dbReference type="InterPro" id="IPR011055">
    <property type="entry name" value="Dup_hybrid_motif"/>
</dbReference>
<sequence>MLTISSLSDELKEEQRRIADEEANKQRAEQEKAEKMAGEMVPESFFEESVPLEYASVDPTPSNPPEETIVNGAGFVAPRNGFISDSFGYRLHPITGDWKLHGRIDFTGSGPIVAVQKGTVLVAGYHSQWGYYVKLDHGNGIETLYAHMEAGSLKVHLVRTSFKASS</sequence>
<reference evidence="3 4" key="1">
    <citation type="submission" date="2016-02" db="EMBL/GenBank/DDBJ databases">
        <authorList>
            <consortium name="Pathogen Informatics"/>
        </authorList>
    </citation>
    <scope>NUCLEOTIDE SEQUENCE [LARGE SCALE GENOMIC DNA]</scope>
    <source>
        <strain evidence="3 4">LSS8</strain>
    </source>
</reference>
<evidence type="ECO:0000259" key="2">
    <source>
        <dbReference type="Pfam" id="PF01551"/>
    </source>
</evidence>
<feature type="domain" description="M23ase beta-sheet core" evidence="2">
    <location>
        <begin position="104"/>
        <end position="155"/>
    </location>
</feature>
<evidence type="ECO:0000256" key="1">
    <source>
        <dbReference type="SAM" id="MobiDB-lite"/>
    </source>
</evidence>
<feature type="region of interest" description="Disordered" evidence="1">
    <location>
        <begin position="1"/>
        <end position="40"/>
    </location>
</feature>
<dbReference type="RefSeq" id="WP_052502283.1">
    <property type="nucleotide sequence ID" value="NZ_CEII01000003.1"/>
</dbReference>
<evidence type="ECO:0000313" key="4">
    <source>
        <dbReference type="Proteomes" id="UP000072933"/>
    </source>
</evidence>
<dbReference type="PANTHER" id="PTHR21666:SF270">
    <property type="entry name" value="MUREIN HYDROLASE ACTIVATOR ENVC"/>
    <property type="match status" value="1"/>
</dbReference>
<accession>A0A0Z8J398</accession>
<gene>
    <name evidence="3" type="ORF">ERS132370_00359</name>
</gene>
<organism evidence="3 4">
    <name type="scientific">Streptococcus suis</name>
    <dbReference type="NCBI Taxonomy" id="1307"/>
    <lineage>
        <taxon>Bacteria</taxon>
        <taxon>Bacillati</taxon>
        <taxon>Bacillota</taxon>
        <taxon>Bacilli</taxon>
        <taxon>Lactobacillales</taxon>
        <taxon>Streptococcaceae</taxon>
        <taxon>Streptococcus</taxon>
    </lineage>
</organism>
<dbReference type="InterPro" id="IPR050570">
    <property type="entry name" value="Cell_wall_metabolism_enzyme"/>
</dbReference>
<dbReference type="GO" id="GO:0004222">
    <property type="term" value="F:metalloendopeptidase activity"/>
    <property type="evidence" value="ECO:0007669"/>
    <property type="project" value="TreeGrafter"/>
</dbReference>
<dbReference type="EMBL" id="FIID01000002">
    <property type="protein sequence ID" value="CYV46425.1"/>
    <property type="molecule type" value="Genomic_DNA"/>
</dbReference>
<name>A0A0Z8J398_STRSU</name>
<dbReference type="AlphaFoldDB" id="A0A0Z8J398"/>
<dbReference type="CDD" id="cd12797">
    <property type="entry name" value="M23_peptidase"/>
    <property type="match status" value="1"/>
</dbReference>
<dbReference type="Proteomes" id="UP000072933">
    <property type="component" value="Unassembled WGS sequence"/>
</dbReference>
<feature type="compositionally biased region" description="Basic and acidic residues" evidence="1">
    <location>
        <begin position="9"/>
        <end position="37"/>
    </location>
</feature>